<gene>
    <name evidence="1" type="ORF">BOLC2T10068H</name>
</gene>
<proteinExistence type="predicted"/>
<dbReference type="EMBL" id="LR031874">
    <property type="protein sequence ID" value="VDD24288.1"/>
    <property type="molecule type" value="Genomic_DNA"/>
</dbReference>
<name>A0A3P6DDI2_BRAOL</name>
<dbReference type="AlphaFoldDB" id="A0A3P6DDI2"/>
<protein>
    <submittedName>
        <fullName evidence="1">Uncharacterized protein</fullName>
    </submittedName>
</protein>
<evidence type="ECO:0000313" key="1">
    <source>
        <dbReference type="EMBL" id="VDD24288.1"/>
    </source>
</evidence>
<reference evidence="1" key="1">
    <citation type="submission" date="2018-11" db="EMBL/GenBank/DDBJ databases">
        <authorList>
            <consortium name="Genoscope - CEA"/>
            <person name="William W."/>
        </authorList>
    </citation>
    <scope>NUCLEOTIDE SEQUENCE</scope>
</reference>
<feature type="non-terminal residue" evidence="1">
    <location>
        <position position="126"/>
    </location>
</feature>
<feature type="non-terminal residue" evidence="1">
    <location>
        <position position="1"/>
    </location>
</feature>
<organism evidence="1">
    <name type="scientific">Brassica oleracea</name>
    <name type="common">Wild cabbage</name>
    <dbReference type="NCBI Taxonomy" id="3712"/>
    <lineage>
        <taxon>Eukaryota</taxon>
        <taxon>Viridiplantae</taxon>
        <taxon>Streptophyta</taxon>
        <taxon>Embryophyta</taxon>
        <taxon>Tracheophyta</taxon>
        <taxon>Spermatophyta</taxon>
        <taxon>Magnoliopsida</taxon>
        <taxon>eudicotyledons</taxon>
        <taxon>Gunneridae</taxon>
        <taxon>Pentapetalae</taxon>
        <taxon>rosids</taxon>
        <taxon>malvids</taxon>
        <taxon>Brassicales</taxon>
        <taxon>Brassicaceae</taxon>
        <taxon>Brassiceae</taxon>
        <taxon>Brassica</taxon>
    </lineage>
</organism>
<accession>A0A3P6DDI2</accession>
<sequence length="126" mass="14289">MTSLAGRKFKQLFLMNVFYTVSVTSGKTICIRSKILGSRQTLVEPGQPTTSLNSSSLYQRLLSTFLLYQLRCTSILPLSLILYIVGLTSKLLLVRTNTTRYCGTLMYLKLMRCVKGFSHLNRTTHQ</sequence>